<dbReference type="GeneID" id="111598993"/>
<dbReference type="RefSeq" id="XP_030080554.1">
    <property type="nucleotide sequence ID" value="XM_030224694.1"/>
</dbReference>
<feature type="region of interest" description="Disordered" evidence="1">
    <location>
        <begin position="60"/>
        <end position="208"/>
    </location>
</feature>
<dbReference type="GO" id="GO:0005634">
    <property type="term" value="C:nucleus"/>
    <property type="evidence" value="ECO:0007669"/>
    <property type="project" value="UniProtKB-ARBA"/>
</dbReference>
<dbReference type="AlphaFoldDB" id="A0A6J1LX90"/>
<dbReference type="InterPro" id="IPR024460">
    <property type="entry name" value="Protamine-like"/>
</dbReference>
<evidence type="ECO:0000256" key="1">
    <source>
        <dbReference type="SAM" id="MobiDB-lite"/>
    </source>
</evidence>
<evidence type="ECO:0000313" key="3">
    <source>
        <dbReference type="RefSeq" id="XP_023170265.1"/>
    </source>
</evidence>
<dbReference type="GO" id="GO:0035092">
    <property type="term" value="P:sperm DNA condensation"/>
    <property type="evidence" value="ECO:0007669"/>
    <property type="project" value="InterPro"/>
</dbReference>
<dbReference type="OrthoDB" id="7675944at2759"/>
<evidence type="ECO:0000313" key="2">
    <source>
        <dbReference type="Proteomes" id="UP000504633"/>
    </source>
</evidence>
<dbReference type="PRINTS" id="PR01217">
    <property type="entry name" value="PRICHEXTENSN"/>
</dbReference>
<keyword evidence="2" id="KW-1185">Reference proteome</keyword>
<gene>
    <name evidence="3 4" type="primary">LOC111598993</name>
</gene>
<proteinExistence type="predicted"/>
<evidence type="ECO:0000313" key="4">
    <source>
        <dbReference type="RefSeq" id="XP_030080554.1"/>
    </source>
</evidence>
<organism evidence="2 3">
    <name type="scientific">Drosophila hydei</name>
    <name type="common">Fruit fly</name>
    <dbReference type="NCBI Taxonomy" id="7224"/>
    <lineage>
        <taxon>Eukaryota</taxon>
        <taxon>Metazoa</taxon>
        <taxon>Ecdysozoa</taxon>
        <taxon>Arthropoda</taxon>
        <taxon>Hexapoda</taxon>
        <taxon>Insecta</taxon>
        <taxon>Pterygota</taxon>
        <taxon>Neoptera</taxon>
        <taxon>Endopterygota</taxon>
        <taxon>Diptera</taxon>
        <taxon>Brachycera</taxon>
        <taxon>Muscomorpha</taxon>
        <taxon>Ephydroidea</taxon>
        <taxon>Drosophilidae</taxon>
        <taxon>Drosophila</taxon>
    </lineage>
</organism>
<reference evidence="3 4" key="1">
    <citation type="submission" date="2025-04" db="UniProtKB">
        <authorList>
            <consortium name="RefSeq"/>
        </authorList>
    </citation>
    <scope>IDENTIFICATION</scope>
    <source>
        <strain evidence="3 4">15085-1641.00</strain>
        <tissue evidence="3 4">Whole body</tissue>
    </source>
</reference>
<accession>A0A6J1LX90</accession>
<feature type="compositionally biased region" description="Pro residues" evidence="1">
    <location>
        <begin position="155"/>
        <end position="168"/>
    </location>
</feature>
<dbReference type="KEGG" id="dhe:111598993"/>
<dbReference type="RefSeq" id="XP_023170265.1">
    <property type="nucleotide sequence ID" value="XM_023314497.2"/>
</dbReference>
<dbReference type="OMA" id="CRLPECK"/>
<sequence length="289" mass="33271">MGDSEILLAQKSFLKGPVTNNGFVNFMRDYTAGSRGLDVPDVIKGGKLWNRLPLSERKKYRFAEEDYDEDDDDAKDGECETDDGDMEDDMDDDMDGNADEDADDVDEMDDEEVVKDVDEKDKDDMDDMDDACRRPNPCCPKPKPSCKPRRRRPKPCSPKPKPCCPKPKPSCKRRRRPKRSCPKPKPSCSKPKRSCPKPKRCCPKPKPRCPKPCPKKMKCQKPGPVTNNGYLNFLRAYRRKHCGLKPKDLVMKAARAWCRLSECQKDYYRRQACKVTTSCRHKRRRVCAK</sequence>
<protein>
    <submittedName>
        <fullName evidence="3 4">Nucleolar protein dao-5-like isoform X1</fullName>
    </submittedName>
</protein>
<dbReference type="Pfam" id="PF06382">
    <property type="entry name" value="Protamine_like"/>
    <property type="match status" value="2"/>
</dbReference>
<feature type="compositionally biased region" description="Basic and acidic residues" evidence="1">
    <location>
        <begin position="114"/>
        <end position="123"/>
    </location>
</feature>
<dbReference type="SUPFAM" id="SSF47095">
    <property type="entry name" value="HMG-box"/>
    <property type="match status" value="1"/>
</dbReference>
<dbReference type="InterPro" id="IPR036910">
    <property type="entry name" value="HMG_box_dom_sf"/>
</dbReference>
<feature type="compositionally biased region" description="Basic residues" evidence="1">
    <location>
        <begin position="190"/>
        <end position="208"/>
    </location>
</feature>
<dbReference type="Proteomes" id="UP000504633">
    <property type="component" value="Unplaced"/>
</dbReference>
<feature type="compositionally biased region" description="Basic residues" evidence="1">
    <location>
        <begin position="169"/>
        <end position="182"/>
    </location>
</feature>
<feature type="compositionally biased region" description="Basic residues" evidence="1">
    <location>
        <begin position="144"/>
        <end position="154"/>
    </location>
</feature>
<feature type="compositionally biased region" description="Acidic residues" evidence="1">
    <location>
        <begin position="65"/>
        <end position="113"/>
    </location>
</feature>
<name>A0A6J1LX90_DROHY</name>